<feature type="region of interest" description="Disordered" evidence="4">
    <location>
        <begin position="1"/>
        <end position="64"/>
    </location>
</feature>
<reference evidence="6 7" key="1">
    <citation type="journal article" date="2024" name="IMA Fungus">
        <title>IMA Genome - F19 : A genome assembly and annotation guide to empower mycologists, including annotated draft genome sequences of Ceratocystis pirilliformis, Diaporthe australafricana, Fusarium ophioides, Paecilomyces lecythidis, and Sporothrix stenoceras.</title>
        <authorList>
            <person name="Aylward J."/>
            <person name="Wilson A.M."/>
            <person name="Visagie C.M."/>
            <person name="Spraker J."/>
            <person name="Barnes I."/>
            <person name="Buitendag C."/>
            <person name="Ceriani C."/>
            <person name="Del Mar Angel L."/>
            <person name="du Plessis D."/>
            <person name="Fuchs T."/>
            <person name="Gasser K."/>
            <person name="Kramer D."/>
            <person name="Li W."/>
            <person name="Munsamy K."/>
            <person name="Piso A."/>
            <person name="Price J.L."/>
            <person name="Sonnekus B."/>
            <person name="Thomas C."/>
            <person name="van der Nest A."/>
            <person name="van Dijk A."/>
            <person name="van Heerden A."/>
            <person name="van Vuuren N."/>
            <person name="Yilmaz N."/>
            <person name="Duong T.A."/>
            <person name="van der Merwe N.A."/>
            <person name="Wingfield M.J."/>
            <person name="Wingfield B.D."/>
        </authorList>
    </citation>
    <scope>NUCLEOTIDE SEQUENCE [LARGE SCALE GENOMIC DNA]</scope>
    <source>
        <strain evidence="6 7">CMW 5346</strain>
    </source>
</reference>
<sequence>MPRKRKTRSSGEVELLPAEYGPAQSPVATEKRQQSEKEKSPGDAETSPGAEDKEFQGSPTADRPFTSLPLRQVCRLIEPGPILLVSTGAVADGSHNLMTLGFHMMLQHSGPTLVGVCLGPWDASYETLRKQKECVLAVPSVEMAETVVDIGNCSKDDDDQTENKWTRFGLTPLPAQKVKAPLVGGPHIMANIECVLHDRQLVGRYSLWILKVVSAWWDEEKVQTTGRMLHHRGNGVFSVSGDNVVDLHEKMTKWEELA</sequence>
<comment type="similarity">
    <text evidence="3">Belongs to the flavoredoxin family.</text>
</comment>
<evidence type="ECO:0000256" key="1">
    <source>
        <dbReference type="ARBA" id="ARBA00001917"/>
    </source>
</evidence>
<dbReference type="Proteomes" id="UP001583186">
    <property type="component" value="Unassembled WGS sequence"/>
</dbReference>
<keyword evidence="2" id="KW-0285">Flavoprotein</keyword>
<feature type="compositionally biased region" description="Basic and acidic residues" evidence="4">
    <location>
        <begin position="29"/>
        <end position="42"/>
    </location>
</feature>
<evidence type="ECO:0000256" key="4">
    <source>
        <dbReference type="SAM" id="MobiDB-lite"/>
    </source>
</evidence>
<dbReference type="Gene3D" id="2.30.110.10">
    <property type="entry name" value="Electron Transport, Fmn-binding Protein, Chain A"/>
    <property type="match status" value="1"/>
</dbReference>
<comment type="cofactor">
    <cofactor evidence="1">
        <name>FMN</name>
        <dbReference type="ChEBI" id="CHEBI:58210"/>
    </cofactor>
</comment>
<dbReference type="InterPro" id="IPR002563">
    <property type="entry name" value="Flavin_Rdtase-like_dom"/>
</dbReference>
<dbReference type="SUPFAM" id="SSF50475">
    <property type="entry name" value="FMN-binding split barrel"/>
    <property type="match status" value="1"/>
</dbReference>
<evidence type="ECO:0000313" key="7">
    <source>
        <dbReference type="Proteomes" id="UP001583186"/>
    </source>
</evidence>
<evidence type="ECO:0000256" key="2">
    <source>
        <dbReference type="ARBA" id="ARBA00022630"/>
    </source>
</evidence>
<organism evidence="6 7">
    <name type="scientific">Sporothrix stenoceras</name>
    <dbReference type="NCBI Taxonomy" id="5173"/>
    <lineage>
        <taxon>Eukaryota</taxon>
        <taxon>Fungi</taxon>
        <taxon>Dikarya</taxon>
        <taxon>Ascomycota</taxon>
        <taxon>Pezizomycotina</taxon>
        <taxon>Sordariomycetes</taxon>
        <taxon>Sordariomycetidae</taxon>
        <taxon>Ophiostomatales</taxon>
        <taxon>Ophiostomataceae</taxon>
        <taxon>Sporothrix</taxon>
    </lineage>
</organism>
<dbReference type="PANTHER" id="PTHR43567:SF1">
    <property type="entry name" value="FLAVOREDOXIN"/>
    <property type="match status" value="1"/>
</dbReference>
<dbReference type="InterPro" id="IPR052174">
    <property type="entry name" value="Flavoredoxin"/>
</dbReference>
<feature type="domain" description="Flavin reductase like" evidence="5">
    <location>
        <begin position="75"/>
        <end position="237"/>
    </location>
</feature>
<dbReference type="PANTHER" id="PTHR43567">
    <property type="entry name" value="FLAVOREDOXIN-RELATED-RELATED"/>
    <property type="match status" value="1"/>
</dbReference>
<comment type="caution">
    <text evidence="6">The sequence shown here is derived from an EMBL/GenBank/DDBJ whole genome shotgun (WGS) entry which is preliminary data.</text>
</comment>
<protein>
    <recommendedName>
        <fullName evidence="5">Flavin reductase like domain-containing protein</fullName>
    </recommendedName>
</protein>
<dbReference type="InterPro" id="IPR012349">
    <property type="entry name" value="Split_barrel_FMN-bd"/>
</dbReference>
<accession>A0ABR3YLS0</accession>
<gene>
    <name evidence="6" type="ORF">Sste5346_009347</name>
</gene>
<dbReference type="EMBL" id="JAWCUI010000085">
    <property type="protein sequence ID" value="KAL1888793.1"/>
    <property type="molecule type" value="Genomic_DNA"/>
</dbReference>
<dbReference type="Pfam" id="PF01613">
    <property type="entry name" value="Flavin_Reduct"/>
    <property type="match status" value="1"/>
</dbReference>
<proteinExistence type="inferred from homology"/>
<keyword evidence="7" id="KW-1185">Reference proteome</keyword>
<evidence type="ECO:0000313" key="6">
    <source>
        <dbReference type="EMBL" id="KAL1888793.1"/>
    </source>
</evidence>
<evidence type="ECO:0000256" key="3">
    <source>
        <dbReference type="ARBA" id="ARBA00038054"/>
    </source>
</evidence>
<evidence type="ECO:0000259" key="5">
    <source>
        <dbReference type="SMART" id="SM00903"/>
    </source>
</evidence>
<name>A0ABR3YLS0_9PEZI</name>
<dbReference type="SMART" id="SM00903">
    <property type="entry name" value="Flavin_Reduct"/>
    <property type="match status" value="1"/>
</dbReference>